<dbReference type="SUPFAM" id="SSF63380">
    <property type="entry name" value="Riboflavin synthase domain-like"/>
    <property type="match status" value="1"/>
</dbReference>
<keyword evidence="6" id="KW-0479">Metal-binding</keyword>
<keyword evidence="11" id="KW-0411">Iron-sulfur</keyword>
<dbReference type="InterPro" id="IPR013130">
    <property type="entry name" value="Fe3_Rdtase_TM_dom"/>
</dbReference>
<evidence type="ECO:0000256" key="4">
    <source>
        <dbReference type="ARBA" id="ARBA00022692"/>
    </source>
</evidence>
<name>A0A853GUX9_9BURK</name>
<dbReference type="Pfam" id="PF08022">
    <property type="entry name" value="FAD_binding_8"/>
    <property type="match status" value="1"/>
</dbReference>
<dbReference type="EMBL" id="JACCEV010000001">
    <property type="protein sequence ID" value="NYT84586.1"/>
    <property type="molecule type" value="Genomic_DNA"/>
</dbReference>
<dbReference type="InterPro" id="IPR017938">
    <property type="entry name" value="Riboflavin_synthase-like_b-brl"/>
</dbReference>
<keyword evidence="8 13" id="KW-1133">Transmembrane helix</keyword>
<dbReference type="CDD" id="cd06198">
    <property type="entry name" value="FNR_like_3"/>
    <property type="match status" value="1"/>
</dbReference>
<feature type="transmembrane region" description="Helical" evidence="13">
    <location>
        <begin position="168"/>
        <end position="186"/>
    </location>
</feature>
<dbReference type="Gene3D" id="2.40.30.10">
    <property type="entry name" value="Translation factors"/>
    <property type="match status" value="1"/>
</dbReference>
<evidence type="ECO:0000256" key="8">
    <source>
        <dbReference type="ARBA" id="ARBA00022989"/>
    </source>
</evidence>
<evidence type="ECO:0000313" key="15">
    <source>
        <dbReference type="EMBL" id="NYT84586.1"/>
    </source>
</evidence>
<evidence type="ECO:0000256" key="10">
    <source>
        <dbReference type="ARBA" id="ARBA00023004"/>
    </source>
</evidence>
<keyword evidence="10" id="KW-0408">Iron</keyword>
<feature type="transmembrane region" description="Helical" evidence="13">
    <location>
        <begin position="139"/>
        <end position="156"/>
    </location>
</feature>
<keyword evidence="5" id="KW-0001">2Fe-2S</keyword>
<reference evidence="15 16" key="1">
    <citation type="submission" date="2020-07" db="EMBL/GenBank/DDBJ databases">
        <title>Taxonomic revisions and descriptions of new bacterial species based on genomic comparisons in the high-G+C-content subgroup of the family Alcaligenaceae.</title>
        <authorList>
            <person name="Szabo A."/>
            <person name="Felfoldi T."/>
        </authorList>
    </citation>
    <scope>NUCLEOTIDE SEQUENCE [LARGE SCALE GENOMIC DNA]</scope>
    <source>
        <strain evidence="15 16">DSM 25667</strain>
    </source>
</reference>
<keyword evidence="16" id="KW-1185">Reference proteome</keyword>
<dbReference type="SUPFAM" id="SSF52343">
    <property type="entry name" value="Ferredoxin reductase-like, C-terminal NADP-linked domain"/>
    <property type="match status" value="1"/>
</dbReference>
<keyword evidence="9" id="KW-0560">Oxidoreductase</keyword>
<feature type="transmembrane region" description="Helical" evidence="13">
    <location>
        <begin position="192"/>
        <end position="215"/>
    </location>
</feature>
<evidence type="ECO:0000256" key="7">
    <source>
        <dbReference type="ARBA" id="ARBA00022827"/>
    </source>
</evidence>
<dbReference type="GO" id="GO:0050660">
    <property type="term" value="F:flavin adenine dinucleotide binding"/>
    <property type="evidence" value="ECO:0007669"/>
    <property type="project" value="TreeGrafter"/>
</dbReference>
<organism evidence="15 16">
    <name type="scientific">Pollutimonas harenae</name>
    <dbReference type="NCBI Taxonomy" id="657015"/>
    <lineage>
        <taxon>Bacteria</taxon>
        <taxon>Pseudomonadati</taxon>
        <taxon>Pseudomonadota</taxon>
        <taxon>Betaproteobacteria</taxon>
        <taxon>Burkholderiales</taxon>
        <taxon>Alcaligenaceae</taxon>
        <taxon>Pollutimonas</taxon>
    </lineage>
</organism>
<dbReference type="GO" id="GO:0051537">
    <property type="term" value="F:2 iron, 2 sulfur cluster binding"/>
    <property type="evidence" value="ECO:0007669"/>
    <property type="project" value="UniProtKB-KW"/>
</dbReference>
<evidence type="ECO:0000256" key="5">
    <source>
        <dbReference type="ARBA" id="ARBA00022714"/>
    </source>
</evidence>
<comment type="caution">
    <text evidence="15">The sequence shown here is derived from an EMBL/GenBank/DDBJ whole genome shotgun (WGS) entry which is preliminary data.</text>
</comment>
<feature type="transmembrane region" description="Helical" evidence="13">
    <location>
        <begin position="40"/>
        <end position="59"/>
    </location>
</feature>
<evidence type="ECO:0000256" key="11">
    <source>
        <dbReference type="ARBA" id="ARBA00023014"/>
    </source>
</evidence>
<keyword evidence="7" id="KW-0274">FAD</keyword>
<comment type="subcellular location">
    <subcellularLocation>
        <location evidence="2">Membrane</location>
        <topology evidence="2">Multi-pass membrane protein</topology>
    </subcellularLocation>
</comment>
<keyword evidence="3" id="KW-0285">Flavoprotein</keyword>
<dbReference type="PROSITE" id="PS51384">
    <property type="entry name" value="FAD_FR"/>
    <property type="match status" value="1"/>
</dbReference>
<dbReference type="RefSeq" id="WP_130038254.1">
    <property type="nucleotide sequence ID" value="NZ_JACCEV010000001.1"/>
</dbReference>
<protein>
    <submittedName>
        <fullName evidence="15">Ferric reductase-like transmembrane domain-containing protein</fullName>
    </submittedName>
</protein>
<evidence type="ECO:0000256" key="9">
    <source>
        <dbReference type="ARBA" id="ARBA00023002"/>
    </source>
</evidence>
<dbReference type="Pfam" id="PF01794">
    <property type="entry name" value="Ferric_reduct"/>
    <property type="match status" value="1"/>
</dbReference>
<sequence>MTRIRWVCGFGLMLVTALWLSAHPQILGLRELFAMRHEWVLLTGLLAFVAMAVAVILSLRPVTVEPPLGGLDKMYRLHKWLGVTVLLMGVAHWLWIKAPKWAVDWGWVVRPPKGPRAELFGLEATIRQQRGLAETMGEWAFYALLILVAIALIHRIPYRYFRNTHRLMAVVALVFCWHALILTEYADWARPVGWLTLVLVAGCAAGAMIGLFGHIGRKHRVMARIIQLTRFRENHVLKVVLHLEQPWPGHKSGQFAFVTFDPREGAHPFTISSAWSGDDSLYFLIKGVGDYTKRLPDLLLEGGKATVEGPYGTFQFDGPQQRQIWIGAGIGITPFIARMQALAITPDNRKIDLFYVTQLPDPVFVQQVEGFAQAAGVTLHIHINGRDPRLTGEVVRDLLPDWKSASIWFCGPLGMGDTIQANMQRWGLAPDAFHRELFQMR</sequence>
<dbReference type="PRINTS" id="PR00409">
    <property type="entry name" value="PHDIOXRDTASE"/>
</dbReference>
<dbReference type="InterPro" id="IPR017927">
    <property type="entry name" value="FAD-bd_FR_type"/>
</dbReference>
<dbReference type="InterPro" id="IPR013112">
    <property type="entry name" value="FAD-bd_8"/>
</dbReference>
<proteinExistence type="predicted"/>
<dbReference type="InterPro" id="IPR050415">
    <property type="entry name" value="MRET"/>
</dbReference>
<dbReference type="Gene3D" id="3.40.50.80">
    <property type="entry name" value="Nucleotide-binding domain of ferredoxin-NADP reductase (FNR) module"/>
    <property type="match status" value="1"/>
</dbReference>
<evidence type="ECO:0000313" key="16">
    <source>
        <dbReference type="Proteomes" id="UP000554144"/>
    </source>
</evidence>
<comment type="cofactor">
    <cofactor evidence="1">
        <name>FAD</name>
        <dbReference type="ChEBI" id="CHEBI:57692"/>
    </cofactor>
</comment>
<feature type="domain" description="FAD-binding FR-type" evidence="14">
    <location>
        <begin position="218"/>
        <end position="317"/>
    </location>
</feature>
<dbReference type="InterPro" id="IPR039261">
    <property type="entry name" value="FNR_nucleotide-bd"/>
</dbReference>
<evidence type="ECO:0000256" key="3">
    <source>
        <dbReference type="ARBA" id="ARBA00022630"/>
    </source>
</evidence>
<evidence type="ECO:0000256" key="12">
    <source>
        <dbReference type="ARBA" id="ARBA00023136"/>
    </source>
</evidence>
<dbReference type="AlphaFoldDB" id="A0A853GUX9"/>
<dbReference type="GO" id="GO:0046872">
    <property type="term" value="F:metal ion binding"/>
    <property type="evidence" value="ECO:0007669"/>
    <property type="project" value="UniProtKB-KW"/>
</dbReference>
<feature type="transmembrane region" description="Helical" evidence="13">
    <location>
        <begin position="80"/>
        <end position="96"/>
    </location>
</feature>
<evidence type="ECO:0000256" key="13">
    <source>
        <dbReference type="SAM" id="Phobius"/>
    </source>
</evidence>
<dbReference type="PANTHER" id="PTHR47354">
    <property type="entry name" value="NADH OXIDOREDUCTASE HCR"/>
    <property type="match status" value="1"/>
</dbReference>
<keyword evidence="12 13" id="KW-0472">Membrane</keyword>
<evidence type="ECO:0000259" key="14">
    <source>
        <dbReference type="PROSITE" id="PS51384"/>
    </source>
</evidence>
<gene>
    <name evidence="15" type="ORF">H0A62_03115</name>
</gene>
<dbReference type="PANTHER" id="PTHR47354:SF8">
    <property type="entry name" value="1,2-PHENYLACETYL-COA EPOXIDASE, SUBUNIT E"/>
    <property type="match status" value="1"/>
</dbReference>
<dbReference type="GO" id="GO:0016020">
    <property type="term" value="C:membrane"/>
    <property type="evidence" value="ECO:0007669"/>
    <property type="project" value="UniProtKB-SubCell"/>
</dbReference>
<evidence type="ECO:0000256" key="1">
    <source>
        <dbReference type="ARBA" id="ARBA00001974"/>
    </source>
</evidence>
<accession>A0A853GUX9</accession>
<dbReference type="OrthoDB" id="9796486at2"/>
<keyword evidence="4 13" id="KW-0812">Transmembrane</keyword>
<dbReference type="Proteomes" id="UP000554144">
    <property type="component" value="Unassembled WGS sequence"/>
</dbReference>
<evidence type="ECO:0000256" key="2">
    <source>
        <dbReference type="ARBA" id="ARBA00004141"/>
    </source>
</evidence>
<evidence type="ECO:0000256" key="6">
    <source>
        <dbReference type="ARBA" id="ARBA00022723"/>
    </source>
</evidence>
<dbReference type="GO" id="GO:0016491">
    <property type="term" value="F:oxidoreductase activity"/>
    <property type="evidence" value="ECO:0007669"/>
    <property type="project" value="UniProtKB-KW"/>
</dbReference>